<proteinExistence type="predicted"/>
<dbReference type="Proteomes" id="UP000593560">
    <property type="component" value="Unassembled WGS sequence"/>
</dbReference>
<dbReference type="EMBL" id="JABFAD010000007">
    <property type="protein sequence ID" value="MBA0804051.1"/>
    <property type="molecule type" value="Genomic_DNA"/>
</dbReference>
<organism evidence="1 2">
    <name type="scientific">Gossypium harknessii</name>
    <dbReference type="NCBI Taxonomy" id="34285"/>
    <lineage>
        <taxon>Eukaryota</taxon>
        <taxon>Viridiplantae</taxon>
        <taxon>Streptophyta</taxon>
        <taxon>Embryophyta</taxon>
        <taxon>Tracheophyta</taxon>
        <taxon>Spermatophyta</taxon>
        <taxon>Magnoliopsida</taxon>
        <taxon>eudicotyledons</taxon>
        <taxon>Gunneridae</taxon>
        <taxon>Pentapetalae</taxon>
        <taxon>rosids</taxon>
        <taxon>malvids</taxon>
        <taxon>Malvales</taxon>
        <taxon>Malvaceae</taxon>
        <taxon>Malvoideae</taxon>
        <taxon>Gossypium</taxon>
    </lineage>
</organism>
<protein>
    <submittedName>
        <fullName evidence="1">Uncharacterized protein</fullName>
    </submittedName>
</protein>
<gene>
    <name evidence="1" type="ORF">Gohar_014205</name>
</gene>
<keyword evidence="2" id="KW-1185">Reference proteome</keyword>
<evidence type="ECO:0000313" key="1">
    <source>
        <dbReference type="EMBL" id="MBA0804051.1"/>
    </source>
</evidence>
<sequence length="27" mass="2870">MSCSATALNLLQNLNTSTNTLLATMDQ</sequence>
<comment type="caution">
    <text evidence="1">The sequence shown here is derived from an EMBL/GenBank/DDBJ whole genome shotgun (WGS) entry which is preliminary data.</text>
</comment>
<accession>A0A7J9H2H2</accession>
<evidence type="ECO:0000313" key="2">
    <source>
        <dbReference type="Proteomes" id="UP000593560"/>
    </source>
</evidence>
<name>A0A7J9H2H2_9ROSI</name>
<dbReference type="AlphaFoldDB" id="A0A7J9H2H2"/>
<reference evidence="1 2" key="1">
    <citation type="journal article" date="2019" name="Genome Biol. Evol.">
        <title>Insights into the evolution of the New World diploid cottons (Gossypium, subgenus Houzingenia) based on genome sequencing.</title>
        <authorList>
            <person name="Grover C.E."/>
            <person name="Arick M.A. 2nd"/>
            <person name="Thrash A."/>
            <person name="Conover J.L."/>
            <person name="Sanders W.S."/>
            <person name="Peterson D.G."/>
            <person name="Frelichowski J.E."/>
            <person name="Scheffler J.A."/>
            <person name="Scheffler B.E."/>
            <person name="Wendel J.F."/>
        </authorList>
    </citation>
    <scope>NUCLEOTIDE SEQUENCE [LARGE SCALE GENOMIC DNA]</scope>
    <source>
        <strain evidence="1">0</strain>
        <tissue evidence="1">Leaf</tissue>
    </source>
</reference>